<dbReference type="GeneID" id="17254191"/>
<evidence type="ECO:0008006" key="3">
    <source>
        <dbReference type="Google" id="ProtNLM"/>
    </source>
</evidence>
<dbReference type="EnsemblProtists" id="EOD08039">
    <property type="protein sequence ID" value="EOD08039"/>
    <property type="gene ID" value="EMIHUDRAFT_249269"/>
</dbReference>
<name>A0A0D3I9V4_EMIH1</name>
<sequence>MRLSSLTACGPGAAAELASKVRALKADAVVWFTESSQPAELAVALADSAESVVGAVTTQGLIGGGGEHSRSLGSASMPGVPYSFSPSPEAERTVALAISGLSGGASLLPWHSPPDGLPDLPEAFWTDHAVAPPEIRFFVGATEHDGGGVGLALCGVDLEPLSLPATITLFSCHDHAKLLFLSREKTHAPLLPAPRPRCTDARWRVGRRRRVVVIN</sequence>
<dbReference type="PaxDb" id="2903-EOD08039"/>
<protein>
    <recommendedName>
        <fullName evidence="3">FIST domain-containing protein</fullName>
    </recommendedName>
</protein>
<evidence type="ECO:0000313" key="2">
    <source>
        <dbReference type="Proteomes" id="UP000013827"/>
    </source>
</evidence>
<reference evidence="2" key="1">
    <citation type="journal article" date="2013" name="Nature">
        <title>Pan genome of the phytoplankton Emiliania underpins its global distribution.</title>
        <authorList>
            <person name="Read B.A."/>
            <person name="Kegel J."/>
            <person name="Klute M.J."/>
            <person name="Kuo A."/>
            <person name="Lefebvre S.C."/>
            <person name="Maumus F."/>
            <person name="Mayer C."/>
            <person name="Miller J."/>
            <person name="Monier A."/>
            <person name="Salamov A."/>
            <person name="Young J."/>
            <person name="Aguilar M."/>
            <person name="Claverie J.M."/>
            <person name="Frickenhaus S."/>
            <person name="Gonzalez K."/>
            <person name="Herman E.K."/>
            <person name="Lin Y.C."/>
            <person name="Napier J."/>
            <person name="Ogata H."/>
            <person name="Sarno A.F."/>
            <person name="Shmutz J."/>
            <person name="Schroeder D."/>
            <person name="de Vargas C."/>
            <person name="Verret F."/>
            <person name="von Dassow P."/>
            <person name="Valentin K."/>
            <person name="Van de Peer Y."/>
            <person name="Wheeler G."/>
            <person name="Dacks J.B."/>
            <person name="Delwiche C.F."/>
            <person name="Dyhrman S.T."/>
            <person name="Glockner G."/>
            <person name="John U."/>
            <person name="Richards T."/>
            <person name="Worden A.Z."/>
            <person name="Zhang X."/>
            <person name="Grigoriev I.V."/>
            <person name="Allen A.E."/>
            <person name="Bidle K."/>
            <person name="Borodovsky M."/>
            <person name="Bowler C."/>
            <person name="Brownlee C."/>
            <person name="Cock J.M."/>
            <person name="Elias M."/>
            <person name="Gladyshev V.N."/>
            <person name="Groth M."/>
            <person name="Guda C."/>
            <person name="Hadaegh A."/>
            <person name="Iglesias-Rodriguez M.D."/>
            <person name="Jenkins J."/>
            <person name="Jones B.M."/>
            <person name="Lawson T."/>
            <person name="Leese F."/>
            <person name="Lindquist E."/>
            <person name="Lobanov A."/>
            <person name="Lomsadze A."/>
            <person name="Malik S.B."/>
            <person name="Marsh M.E."/>
            <person name="Mackinder L."/>
            <person name="Mock T."/>
            <person name="Mueller-Roeber B."/>
            <person name="Pagarete A."/>
            <person name="Parker M."/>
            <person name="Probert I."/>
            <person name="Quesneville H."/>
            <person name="Raines C."/>
            <person name="Rensing S.A."/>
            <person name="Riano-Pachon D.M."/>
            <person name="Richier S."/>
            <person name="Rokitta S."/>
            <person name="Shiraiwa Y."/>
            <person name="Soanes D.M."/>
            <person name="van der Giezen M."/>
            <person name="Wahlund T.M."/>
            <person name="Williams B."/>
            <person name="Wilson W."/>
            <person name="Wolfe G."/>
            <person name="Wurch L.L."/>
        </authorList>
    </citation>
    <scope>NUCLEOTIDE SEQUENCE</scope>
</reference>
<dbReference type="HOGENOM" id="CLU_1285394_0_0_1"/>
<reference evidence="1" key="2">
    <citation type="submission" date="2024-10" db="UniProtKB">
        <authorList>
            <consortium name="EnsemblProtists"/>
        </authorList>
    </citation>
    <scope>IDENTIFICATION</scope>
</reference>
<evidence type="ECO:0000313" key="1">
    <source>
        <dbReference type="EnsemblProtists" id="EOD08039"/>
    </source>
</evidence>
<dbReference type="RefSeq" id="XP_005760468.1">
    <property type="nucleotide sequence ID" value="XM_005760411.1"/>
</dbReference>
<organism evidence="1 2">
    <name type="scientific">Emiliania huxleyi (strain CCMP1516)</name>
    <dbReference type="NCBI Taxonomy" id="280463"/>
    <lineage>
        <taxon>Eukaryota</taxon>
        <taxon>Haptista</taxon>
        <taxon>Haptophyta</taxon>
        <taxon>Prymnesiophyceae</taxon>
        <taxon>Isochrysidales</taxon>
        <taxon>Noelaerhabdaceae</taxon>
        <taxon>Emiliania</taxon>
    </lineage>
</organism>
<dbReference type="KEGG" id="ehx:EMIHUDRAFT_249269"/>
<dbReference type="AlphaFoldDB" id="A0A0D3I9V4"/>
<keyword evidence="2" id="KW-1185">Reference proteome</keyword>
<dbReference type="Proteomes" id="UP000013827">
    <property type="component" value="Unassembled WGS sequence"/>
</dbReference>
<accession>A0A0D3I9V4</accession>
<proteinExistence type="predicted"/>